<keyword evidence="3" id="KW-1185">Reference proteome</keyword>
<dbReference type="AlphaFoldDB" id="A0A9P6MML3"/>
<feature type="non-terminal residue" evidence="2">
    <location>
        <position position="1"/>
    </location>
</feature>
<evidence type="ECO:0000313" key="2">
    <source>
        <dbReference type="EMBL" id="KAG0007804.1"/>
    </source>
</evidence>
<proteinExistence type="predicted"/>
<dbReference type="EMBL" id="JAAAID010002171">
    <property type="protein sequence ID" value="KAG0007804.1"/>
    <property type="molecule type" value="Genomic_DNA"/>
</dbReference>
<feature type="compositionally biased region" description="Low complexity" evidence="1">
    <location>
        <begin position="25"/>
        <end position="37"/>
    </location>
</feature>
<dbReference type="Proteomes" id="UP000703661">
    <property type="component" value="Unassembled WGS sequence"/>
</dbReference>
<accession>A0A9P6MML3</accession>
<evidence type="ECO:0000256" key="1">
    <source>
        <dbReference type="SAM" id="MobiDB-lite"/>
    </source>
</evidence>
<name>A0A9P6MML3_9FUNG</name>
<evidence type="ECO:0000313" key="3">
    <source>
        <dbReference type="Proteomes" id="UP000703661"/>
    </source>
</evidence>
<comment type="caution">
    <text evidence="2">The sequence shown here is derived from an EMBL/GenBank/DDBJ whole genome shotgun (WGS) entry which is preliminary data.</text>
</comment>
<feature type="compositionally biased region" description="Basic and acidic residues" evidence="1">
    <location>
        <begin position="55"/>
        <end position="71"/>
    </location>
</feature>
<feature type="region of interest" description="Disordered" evidence="1">
    <location>
        <begin position="1"/>
        <end position="71"/>
    </location>
</feature>
<sequence>MHKVIATRLPHSLYYPTKESSSPDNNNGNTNTTTGEETPVDGWQRTIDGLPDYTAEPRGRAKGVEWKLRAK</sequence>
<organism evidence="2 3">
    <name type="scientific">Entomortierella chlamydospora</name>
    <dbReference type="NCBI Taxonomy" id="101097"/>
    <lineage>
        <taxon>Eukaryota</taxon>
        <taxon>Fungi</taxon>
        <taxon>Fungi incertae sedis</taxon>
        <taxon>Mucoromycota</taxon>
        <taxon>Mortierellomycotina</taxon>
        <taxon>Mortierellomycetes</taxon>
        <taxon>Mortierellales</taxon>
        <taxon>Mortierellaceae</taxon>
        <taxon>Entomortierella</taxon>
    </lineage>
</organism>
<reference evidence="2" key="1">
    <citation type="journal article" date="2020" name="Fungal Divers.">
        <title>Resolving the Mortierellaceae phylogeny through synthesis of multi-gene phylogenetics and phylogenomics.</title>
        <authorList>
            <person name="Vandepol N."/>
            <person name="Liber J."/>
            <person name="Desiro A."/>
            <person name="Na H."/>
            <person name="Kennedy M."/>
            <person name="Barry K."/>
            <person name="Grigoriev I.V."/>
            <person name="Miller A.N."/>
            <person name="O'Donnell K."/>
            <person name="Stajich J.E."/>
            <person name="Bonito G."/>
        </authorList>
    </citation>
    <scope>NUCLEOTIDE SEQUENCE</scope>
    <source>
        <strain evidence="2">NRRL 2769</strain>
    </source>
</reference>
<protein>
    <submittedName>
        <fullName evidence="2">Uncharacterized protein</fullName>
    </submittedName>
</protein>
<gene>
    <name evidence="2" type="ORF">BGZ80_004211</name>
</gene>